<dbReference type="Proteomes" id="UP000479691">
    <property type="component" value="Unassembled WGS sequence"/>
</dbReference>
<evidence type="ECO:0000313" key="1">
    <source>
        <dbReference type="EMBL" id="KAF3161419.1"/>
    </source>
</evidence>
<protein>
    <submittedName>
        <fullName evidence="1">Uncharacterized protein</fullName>
    </submittedName>
</protein>
<gene>
    <name evidence="1" type="ORF">TWF788_002510</name>
</gene>
<evidence type="ECO:0000313" key="2">
    <source>
        <dbReference type="Proteomes" id="UP000479691"/>
    </source>
</evidence>
<accession>A0A7C8K5L5</accession>
<organism evidence="1 2">
    <name type="scientific">Orbilia oligospora</name>
    <name type="common">Nematode-trapping fungus</name>
    <name type="synonym">Arthrobotrys oligospora</name>
    <dbReference type="NCBI Taxonomy" id="2813651"/>
    <lineage>
        <taxon>Eukaryota</taxon>
        <taxon>Fungi</taxon>
        <taxon>Dikarya</taxon>
        <taxon>Ascomycota</taxon>
        <taxon>Pezizomycotina</taxon>
        <taxon>Orbiliomycetes</taxon>
        <taxon>Orbiliales</taxon>
        <taxon>Orbiliaceae</taxon>
        <taxon>Orbilia</taxon>
    </lineage>
</organism>
<comment type="caution">
    <text evidence="1">The sequence shown here is derived from an EMBL/GenBank/DDBJ whole genome shotgun (WGS) entry which is preliminary data.</text>
</comment>
<dbReference type="EMBL" id="JAABOE010000148">
    <property type="protein sequence ID" value="KAF3161419.1"/>
    <property type="molecule type" value="Genomic_DNA"/>
</dbReference>
<proteinExistence type="predicted"/>
<dbReference type="AlphaFoldDB" id="A0A7C8K5L5"/>
<reference evidence="1 2" key="1">
    <citation type="submission" date="2019-06" db="EMBL/GenBank/DDBJ databases">
        <authorList>
            <person name="Palmer J.M."/>
        </authorList>
    </citation>
    <scope>NUCLEOTIDE SEQUENCE [LARGE SCALE GENOMIC DNA]</scope>
    <source>
        <strain evidence="1 2">TWF788</strain>
    </source>
</reference>
<name>A0A7C8K5L5_ORBOL</name>
<sequence length="99" mass="10441">MVVQPLVVLAAPVPVPPPPDMVVRLAAAAAAAAVGAGDPAAAMLDDDDLDEADLVPKLWIWDDRCRTAELQLNPTGLVEDVDSSRTVLEPTTMNLKLET</sequence>